<dbReference type="PANTHER" id="PTHR46577:SF1">
    <property type="entry name" value="HTH-TYPE TRANSCRIPTIONAL REGULATORY PROTEIN GABR"/>
    <property type="match status" value="1"/>
</dbReference>
<gene>
    <name evidence="7" type="ORF">EV690_3497</name>
</gene>
<dbReference type="Gene3D" id="3.40.640.10">
    <property type="entry name" value="Type I PLP-dependent aspartate aminotransferase-like (Major domain)"/>
    <property type="match status" value="1"/>
</dbReference>
<evidence type="ECO:0000256" key="1">
    <source>
        <dbReference type="ARBA" id="ARBA00005384"/>
    </source>
</evidence>
<dbReference type="InterPro" id="IPR000524">
    <property type="entry name" value="Tscrpt_reg_HTH_GntR"/>
</dbReference>
<dbReference type="EMBL" id="SMGD01000018">
    <property type="protein sequence ID" value="TCK46548.1"/>
    <property type="molecule type" value="Genomic_DNA"/>
</dbReference>
<feature type="domain" description="HTH gntR-type" evidence="6">
    <location>
        <begin position="2"/>
        <end position="70"/>
    </location>
</feature>
<dbReference type="Gene3D" id="1.10.10.10">
    <property type="entry name" value="Winged helix-like DNA-binding domain superfamily/Winged helix DNA-binding domain"/>
    <property type="match status" value="1"/>
</dbReference>
<evidence type="ECO:0000313" key="7">
    <source>
        <dbReference type="EMBL" id="TCK46548.1"/>
    </source>
</evidence>
<keyword evidence="2" id="KW-0663">Pyridoxal phosphate</keyword>
<dbReference type="CDD" id="cd00609">
    <property type="entry name" value="AAT_like"/>
    <property type="match status" value="1"/>
</dbReference>
<dbReference type="Proteomes" id="UP000295565">
    <property type="component" value="Unassembled WGS sequence"/>
</dbReference>
<dbReference type="GO" id="GO:0003677">
    <property type="term" value="F:DNA binding"/>
    <property type="evidence" value="ECO:0007669"/>
    <property type="project" value="UniProtKB-KW"/>
</dbReference>
<keyword evidence="4" id="KW-0238">DNA-binding</keyword>
<dbReference type="OrthoDB" id="9803354at2"/>
<evidence type="ECO:0000259" key="6">
    <source>
        <dbReference type="PROSITE" id="PS50949"/>
    </source>
</evidence>
<dbReference type="InterPro" id="IPR004839">
    <property type="entry name" value="Aminotransferase_I/II_large"/>
</dbReference>
<accession>A0A4R1J7R8</accession>
<protein>
    <submittedName>
        <fullName evidence="7">GntR family transcriptional regulator</fullName>
    </submittedName>
</protein>
<dbReference type="CDD" id="cd07377">
    <property type="entry name" value="WHTH_GntR"/>
    <property type="match status" value="1"/>
</dbReference>
<keyword evidence="5" id="KW-0804">Transcription</keyword>
<dbReference type="PANTHER" id="PTHR46577">
    <property type="entry name" value="HTH-TYPE TRANSCRIPTIONAL REGULATORY PROTEIN GABR"/>
    <property type="match status" value="1"/>
</dbReference>
<keyword evidence="8" id="KW-1185">Reference proteome</keyword>
<dbReference type="InterPro" id="IPR036388">
    <property type="entry name" value="WH-like_DNA-bd_sf"/>
</dbReference>
<sequence length="471" mass="52534">MSNKYQQLAKRCIDDIKAGKLAIGERMISLRNFAKIHHVSISTAVNCYEQLSAEGWITAKAQSGFYVCNPTTKLAPAPVWNSFERTPAVIASKKALPRKHSGPLGVSTLELSEQTEREFNACLKRAIRRSSQQLMLYPEASGEKSLRDALARHFSQLGFTLSADELVITHGCLDAVKSALLSVTQTGDTIAVSSPCFHGLLSTLSALKLKLIEIPSRNDGIDLDELESLLKQGTIQAGLFSTTHMNPQGITMSDAQKQRLARLANQYRTPIIEDDVYFELSHTEQATLPASFYDTNGYMIWCSSMSKTLTPSYRLGWCRPGRFLATYLGQNEEVATFTQLALSEFINTGAYSKHLKRARKQLNQNKRHYLDFLSQNLPEQSQITHPDGGLVLWLKIPGLQTKWLTQQAQKAGIDVRIGPQFTQSNRYQDSLRLNIGFAMTEQIKQQLTILIKLIYTCKTMPPESPTNSGVA</sequence>
<dbReference type="RefSeq" id="WP_131914233.1">
    <property type="nucleotide sequence ID" value="NZ_OU594967.1"/>
</dbReference>
<dbReference type="Pfam" id="PF00392">
    <property type="entry name" value="GntR"/>
    <property type="match status" value="1"/>
</dbReference>
<dbReference type="GO" id="GO:0003700">
    <property type="term" value="F:DNA-binding transcription factor activity"/>
    <property type="evidence" value="ECO:0007669"/>
    <property type="project" value="InterPro"/>
</dbReference>
<name>A0A4R1J7R8_9GAMM</name>
<dbReference type="Pfam" id="PF00155">
    <property type="entry name" value="Aminotran_1_2"/>
    <property type="match status" value="1"/>
</dbReference>
<dbReference type="SUPFAM" id="SSF53383">
    <property type="entry name" value="PLP-dependent transferases"/>
    <property type="match status" value="1"/>
</dbReference>
<dbReference type="InterPro" id="IPR051446">
    <property type="entry name" value="HTH_trans_reg/aminotransferase"/>
</dbReference>
<reference evidence="7 8" key="1">
    <citation type="submission" date="2019-03" db="EMBL/GenBank/DDBJ databases">
        <title>Genomic Encyclopedia of Type Strains, Phase IV (KMG-IV): sequencing the most valuable type-strain genomes for metagenomic binning, comparative biology and taxonomic classification.</title>
        <authorList>
            <person name="Goeker M."/>
        </authorList>
    </citation>
    <scope>NUCLEOTIDE SEQUENCE [LARGE SCALE GENOMIC DNA]</scope>
    <source>
        <strain evidence="7 8">DSM 18577</strain>
    </source>
</reference>
<dbReference type="InterPro" id="IPR015421">
    <property type="entry name" value="PyrdxlP-dep_Trfase_major"/>
</dbReference>
<dbReference type="InterPro" id="IPR015424">
    <property type="entry name" value="PyrdxlP-dep_Trfase"/>
</dbReference>
<evidence type="ECO:0000256" key="4">
    <source>
        <dbReference type="ARBA" id="ARBA00023125"/>
    </source>
</evidence>
<dbReference type="InterPro" id="IPR036390">
    <property type="entry name" value="WH_DNA-bd_sf"/>
</dbReference>
<evidence type="ECO:0000256" key="2">
    <source>
        <dbReference type="ARBA" id="ARBA00022898"/>
    </source>
</evidence>
<comment type="caution">
    <text evidence="7">The sequence shown here is derived from an EMBL/GenBank/DDBJ whole genome shotgun (WGS) entry which is preliminary data.</text>
</comment>
<dbReference type="SUPFAM" id="SSF46785">
    <property type="entry name" value="Winged helix' DNA-binding domain"/>
    <property type="match status" value="1"/>
</dbReference>
<keyword evidence="3" id="KW-0805">Transcription regulation</keyword>
<dbReference type="PROSITE" id="PS50949">
    <property type="entry name" value="HTH_GNTR"/>
    <property type="match status" value="1"/>
</dbReference>
<dbReference type="GO" id="GO:0030170">
    <property type="term" value="F:pyridoxal phosphate binding"/>
    <property type="evidence" value="ECO:0007669"/>
    <property type="project" value="InterPro"/>
</dbReference>
<organism evidence="7 8">
    <name type="scientific">Celerinatantimonas diazotrophica</name>
    <dbReference type="NCBI Taxonomy" id="412034"/>
    <lineage>
        <taxon>Bacteria</taxon>
        <taxon>Pseudomonadati</taxon>
        <taxon>Pseudomonadota</taxon>
        <taxon>Gammaproteobacteria</taxon>
        <taxon>Celerinatantimonadaceae</taxon>
        <taxon>Celerinatantimonas</taxon>
    </lineage>
</organism>
<comment type="similarity">
    <text evidence="1">In the C-terminal section; belongs to the class-I pyridoxal-phosphate-dependent aminotransferase family.</text>
</comment>
<evidence type="ECO:0000256" key="5">
    <source>
        <dbReference type="ARBA" id="ARBA00023163"/>
    </source>
</evidence>
<evidence type="ECO:0000256" key="3">
    <source>
        <dbReference type="ARBA" id="ARBA00023015"/>
    </source>
</evidence>
<dbReference type="AlphaFoldDB" id="A0A4R1J7R8"/>
<evidence type="ECO:0000313" key="8">
    <source>
        <dbReference type="Proteomes" id="UP000295565"/>
    </source>
</evidence>
<dbReference type="SMART" id="SM00345">
    <property type="entry name" value="HTH_GNTR"/>
    <property type="match status" value="1"/>
</dbReference>
<proteinExistence type="inferred from homology"/>